<dbReference type="Pfam" id="PF00149">
    <property type="entry name" value="Metallophos"/>
    <property type="match status" value="1"/>
</dbReference>
<feature type="domain" description="Calcineurin-like phosphoesterase" evidence="5">
    <location>
        <begin position="4"/>
        <end position="214"/>
    </location>
</feature>
<dbReference type="SUPFAM" id="SSF56300">
    <property type="entry name" value="Metallo-dependent phosphatases"/>
    <property type="match status" value="1"/>
</dbReference>
<dbReference type="GO" id="GO:0016787">
    <property type="term" value="F:hydrolase activity"/>
    <property type="evidence" value="ECO:0007669"/>
    <property type="project" value="UniProtKB-KW"/>
</dbReference>
<sequence length="305" mass="34059">MPVRFVFVTDSHHYPDAPKDYAAPKMLTQSQKILDAMVPAINAVSPDFIVHGGDLLCGGSSFEMPSKTYLRSIDEVANAFDQLQAPIYYVPGNHDCDARTGSFERFARRFPIPDTVDVFDAAPGVRVATVNIYQCDPFTDGQGIWTDELDQALSDAAREAYDRRCALILALHTWILPLEGETGSTTIITHADRLLETIATHPAIVMVLTGHRHSNRICLIHGCLLLDTACIIGYPMGFREITLYEDGTVQTTFRQLDLADLVQQSYHRSTADENLGWAGTLQDRDREVVLPRLHAIWNKNQRMGN</sequence>
<reference evidence="6" key="1">
    <citation type="submission" date="2018-05" db="EMBL/GenBank/DDBJ databases">
        <authorList>
            <person name="Lanie J.A."/>
            <person name="Ng W.-L."/>
            <person name="Kazmierczak K.M."/>
            <person name="Andrzejewski T.M."/>
            <person name="Davidsen T.M."/>
            <person name="Wayne K.J."/>
            <person name="Tettelin H."/>
            <person name="Glass J.I."/>
            <person name="Rusch D."/>
            <person name="Podicherti R."/>
            <person name="Tsui H.-C.T."/>
            <person name="Winkler M.E."/>
        </authorList>
    </citation>
    <scope>NUCLEOTIDE SEQUENCE</scope>
</reference>
<evidence type="ECO:0000313" key="6">
    <source>
        <dbReference type="EMBL" id="SVB31306.1"/>
    </source>
</evidence>
<dbReference type="InterPro" id="IPR050884">
    <property type="entry name" value="CNP_phosphodiesterase-III"/>
</dbReference>
<keyword evidence="2" id="KW-0378">Hydrolase</keyword>
<dbReference type="InterPro" id="IPR029052">
    <property type="entry name" value="Metallo-depent_PP-like"/>
</dbReference>
<name>A0A382CYM5_9ZZZZ</name>
<evidence type="ECO:0000256" key="4">
    <source>
        <dbReference type="ARBA" id="ARBA00025742"/>
    </source>
</evidence>
<dbReference type="AlphaFoldDB" id="A0A382CYM5"/>
<dbReference type="PANTHER" id="PTHR42988">
    <property type="entry name" value="PHOSPHOHYDROLASE"/>
    <property type="match status" value="1"/>
</dbReference>
<keyword evidence="1" id="KW-0479">Metal-binding</keyword>
<evidence type="ECO:0000256" key="1">
    <source>
        <dbReference type="ARBA" id="ARBA00022723"/>
    </source>
</evidence>
<accession>A0A382CYM5</accession>
<dbReference type="GO" id="GO:0046872">
    <property type="term" value="F:metal ion binding"/>
    <property type="evidence" value="ECO:0007669"/>
    <property type="project" value="UniProtKB-KW"/>
</dbReference>
<dbReference type="Gene3D" id="3.60.21.10">
    <property type="match status" value="1"/>
</dbReference>
<protein>
    <recommendedName>
        <fullName evidence="5">Calcineurin-like phosphoesterase domain-containing protein</fullName>
    </recommendedName>
</protein>
<dbReference type="EMBL" id="UINC01036794">
    <property type="protein sequence ID" value="SVB31306.1"/>
    <property type="molecule type" value="Genomic_DNA"/>
</dbReference>
<comment type="similarity">
    <text evidence="4">Belongs to the cyclic nucleotide phosphodiesterase class-III family.</text>
</comment>
<dbReference type="PANTHER" id="PTHR42988:SF2">
    <property type="entry name" value="CYCLIC NUCLEOTIDE PHOSPHODIESTERASE CBUA0032-RELATED"/>
    <property type="match status" value="1"/>
</dbReference>
<proteinExistence type="inferred from homology"/>
<keyword evidence="3" id="KW-0408">Iron</keyword>
<organism evidence="6">
    <name type="scientific">marine metagenome</name>
    <dbReference type="NCBI Taxonomy" id="408172"/>
    <lineage>
        <taxon>unclassified sequences</taxon>
        <taxon>metagenomes</taxon>
        <taxon>ecological metagenomes</taxon>
    </lineage>
</organism>
<gene>
    <name evidence="6" type="ORF">METZ01_LOCUS184160</name>
</gene>
<evidence type="ECO:0000259" key="5">
    <source>
        <dbReference type="Pfam" id="PF00149"/>
    </source>
</evidence>
<dbReference type="InterPro" id="IPR004843">
    <property type="entry name" value="Calcineurin-like_PHP"/>
</dbReference>
<evidence type="ECO:0000256" key="3">
    <source>
        <dbReference type="ARBA" id="ARBA00023004"/>
    </source>
</evidence>
<evidence type="ECO:0000256" key="2">
    <source>
        <dbReference type="ARBA" id="ARBA00022801"/>
    </source>
</evidence>